<sequence length="191" mass="20253">MRIGLDRRGRERIHEDQRAFRRLLEAFAYPGRIVTLAEGRPAHAIVLETLADAGTPLWIEDGFEAIRDRAAAARWPLTDQGCCAFALCRVEALGCLDGFAMGTLADPHLSATVVAEVAALSGGAPFALSGPGVGPEGRVFAPLGLPEAFPAAWARNNAAYPCGVDLILTAGPLCACLPRKTKLETTDVCSR</sequence>
<dbReference type="Proteomes" id="UP000245252">
    <property type="component" value="Unassembled WGS sequence"/>
</dbReference>
<evidence type="ECO:0000313" key="2">
    <source>
        <dbReference type="Proteomes" id="UP000245252"/>
    </source>
</evidence>
<dbReference type="Gene3D" id="3.40.50.11310">
    <property type="entry name" value="Bacterial phosphonate metabolism protein PhnH"/>
    <property type="match status" value="1"/>
</dbReference>
<dbReference type="InterPro" id="IPR038058">
    <property type="entry name" value="PhnH-like_sp"/>
</dbReference>
<dbReference type="NCBIfam" id="TIGR03292">
    <property type="entry name" value="PhnH_redo"/>
    <property type="match status" value="1"/>
</dbReference>
<organism evidence="1 2">
    <name type="scientific">Metarhizobium album</name>
    <dbReference type="NCBI Taxonomy" id="2182425"/>
    <lineage>
        <taxon>Bacteria</taxon>
        <taxon>Pseudomonadati</taxon>
        <taxon>Pseudomonadota</taxon>
        <taxon>Alphaproteobacteria</taxon>
        <taxon>Hyphomicrobiales</taxon>
        <taxon>Rhizobiaceae</taxon>
        <taxon>Metarhizobium</taxon>
    </lineage>
</organism>
<dbReference type="Pfam" id="PF05845">
    <property type="entry name" value="PhnH"/>
    <property type="match status" value="1"/>
</dbReference>
<comment type="caution">
    <text evidence="1">The sequence shown here is derived from an EMBL/GenBank/DDBJ whole genome shotgun (WGS) entry which is preliminary data.</text>
</comment>
<gene>
    <name evidence="1" type="primary">phnH</name>
    <name evidence="1" type="ORF">DEM27_30515</name>
</gene>
<dbReference type="OrthoDB" id="9814509at2"/>
<name>A0A2U2DGV7_9HYPH</name>
<dbReference type="EMBL" id="QFBC01000024">
    <property type="protein sequence ID" value="PWE52504.1"/>
    <property type="molecule type" value="Genomic_DNA"/>
</dbReference>
<dbReference type="GO" id="GO:0019634">
    <property type="term" value="P:organic phosphonate metabolic process"/>
    <property type="evidence" value="ECO:0007669"/>
    <property type="project" value="InterPro"/>
</dbReference>
<dbReference type="SUPFAM" id="SSF159709">
    <property type="entry name" value="PhnH-like"/>
    <property type="match status" value="1"/>
</dbReference>
<dbReference type="InterPro" id="IPR008772">
    <property type="entry name" value="Phosphonate_metab_PhnH"/>
</dbReference>
<dbReference type="RefSeq" id="WP_109462018.1">
    <property type="nucleotide sequence ID" value="NZ_QFBC01000024.1"/>
</dbReference>
<dbReference type="AlphaFoldDB" id="A0A2U2DGV7"/>
<proteinExistence type="predicted"/>
<reference evidence="1 2" key="1">
    <citation type="submission" date="2018-05" db="EMBL/GenBank/DDBJ databases">
        <title>The draft genome of strain NS-104.</title>
        <authorList>
            <person name="Hang P."/>
            <person name="Jiang J."/>
        </authorList>
    </citation>
    <scope>NUCLEOTIDE SEQUENCE [LARGE SCALE GENOMIC DNA]</scope>
    <source>
        <strain evidence="1 2">NS-104</strain>
    </source>
</reference>
<keyword evidence="1" id="KW-0456">Lyase</keyword>
<keyword evidence="2" id="KW-1185">Reference proteome</keyword>
<dbReference type="PIRSF" id="PIRSF020680">
    <property type="entry name" value="PhnH"/>
    <property type="match status" value="1"/>
</dbReference>
<dbReference type="GO" id="GO:0016829">
    <property type="term" value="F:lyase activity"/>
    <property type="evidence" value="ECO:0007669"/>
    <property type="project" value="UniProtKB-KW"/>
</dbReference>
<evidence type="ECO:0000313" key="1">
    <source>
        <dbReference type="EMBL" id="PWE52504.1"/>
    </source>
</evidence>
<protein>
    <submittedName>
        <fullName evidence="1">Phosphonate C-P lyase system protein PhnH</fullName>
    </submittedName>
</protein>
<accession>A0A2U2DGV7</accession>